<proteinExistence type="inferred from homology"/>
<dbReference type="CDD" id="cd11805">
    <property type="entry name" value="SH3_GRB2_like_C"/>
    <property type="match status" value="1"/>
</dbReference>
<dbReference type="GO" id="GO:0043328">
    <property type="term" value="P:protein transport to vacuole involved in ubiquitin-dependent protein catabolic process via the multivesicular body sorting pathway"/>
    <property type="evidence" value="ECO:0007669"/>
    <property type="project" value="TreeGrafter"/>
</dbReference>
<dbReference type="Pfam" id="PF00790">
    <property type="entry name" value="VHS"/>
    <property type="match status" value="1"/>
</dbReference>
<dbReference type="PRINTS" id="PR00452">
    <property type="entry name" value="SH3DOMAIN"/>
</dbReference>
<dbReference type="SMART" id="SM00326">
    <property type="entry name" value="SH3"/>
    <property type="match status" value="1"/>
</dbReference>
<gene>
    <name evidence="15" type="ORF">DFH08DRAFT_884828</name>
</gene>
<feature type="compositionally biased region" description="Polar residues" evidence="12">
    <location>
        <begin position="768"/>
        <end position="777"/>
    </location>
</feature>
<feature type="compositionally biased region" description="Low complexity" evidence="12">
    <location>
        <begin position="474"/>
        <end position="609"/>
    </location>
</feature>
<keyword evidence="7" id="KW-0813">Transport</keyword>
<evidence type="ECO:0000256" key="4">
    <source>
        <dbReference type="ARBA" id="ARBA00017923"/>
    </source>
</evidence>
<dbReference type="SUPFAM" id="SSF50044">
    <property type="entry name" value="SH3-domain"/>
    <property type="match status" value="1"/>
</dbReference>
<dbReference type="InterPro" id="IPR050670">
    <property type="entry name" value="STAM"/>
</dbReference>
<dbReference type="SMART" id="SM00288">
    <property type="entry name" value="VHS"/>
    <property type="match status" value="1"/>
</dbReference>
<dbReference type="PANTHER" id="PTHR45929:SF3">
    <property type="entry name" value="JAK PATHWAY SIGNAL TRANSDUCTION ADAPTOR MOLECULE"/>
    <property type="match status" value="1"/>
</dbReference>
<evidence type="ECO:0000259" key="13">
    <source>
        <dbReference type="PROSITE" id="PS50002"/>
    </source>
</evidence>
<dbReference type="Gene3D" id="1.20.5.1940">
    <property type="match status" value="1"/>
</dbReference>
<evidence type="ECO:0000259" key="14">
    <source>
        <dbReference type="PROSITE" id="PS50179"/>
    </source>
</evidence>
<feature type="region of interest" description="Disordered" evidence="12">
    <location>
        <begin position="855"/>
        <end position="897"/>
    </location>
</feature>
<dbReference type="Pfam" id="PF14604">
    <property type="entry name" value="SH3_9"/>
    <property type="match status" value="1"/>
</dbReference>
<dbReference type="Proteomes" id="UP001218218">
    <property type="component" value="Unassembled WGS sequence"/>
</dbReference>
<feature type="region of interest" description="Disordered" evidence="12">
    <location>
        <begin position="229"/>
        <end position="252"/>
    </location>
</feature>
<sequence>MFGGTSTNPYDEIVVKTTDETLTSENWELILNLCDKVQDEGQEGAHNVVAALLKRLTHRNPNVQLYALSLAEALGKNCSIELHRELASRAWTQGLERVITDRNTHDRVRTRALALVAQWTADFAEDSTLGLMGECYEGLRAKNYKYTRPDTPPPPAADDAIRRREEEELQRVLEMSVRDRGGRVPYAFELDSGSGSAAAGGSSSAAAGASAAGAGSSSVGVGYAGGYSPAPAATERERSPSPVAASAGAGNGANAAATNGIVTRVRALHPFAPTEAGELGFEKGDVIKVVDRGYKDWWRGQLRGRTGIFPVNYVEPLPEPTPAELAAEASQEAAVFAQAVNVERLLNMLRALDPAKGDNLADDEEIQELYRSCMALRPKIVKLIDKYSQKRADLVSMNETFVRARTIFDRMMEESLARHGGAPYYQQPQPQPGGGAWGGYPDAAAYAYAQAQAQQAGPQQGAQGQGQGYGVYGAQGPVPYPTQAQQQQQAQGPTPYPAQGQSQQGQGPTPYPAQQQQGPTPYPAQQQQPEPYQAQGPTPYPAQAAATPYQQPQPAQQAQAQAQPAAQQQQPQPAAAAAAQPQQQQPAQQQQQPAAQAQQAQPDQTAGPPYVYDPHTTYADPNVQAWAQYYAAGGKDLAGSVYFVSIPGVTDGAPAAAQDGAAEQQAAAQAAAAAQAQQQQHAQAAAAAQQQAQAQAQAAAVAQQQAQAAAAAAALQQQQEQQAAALAQQQQQQAQAQHRASLPPTSPIDDDPGYFPDPYANQPEYASAPTTHPQAAYQQPPLSPVGGGSGSELAHALGQYQGYSLTDPGAGQQQQQQPRQGYSLTDPGSGSAAAAAPAPASPVVDTYARAGFGAPAPEAAASSAASTPSWVLPKKSPNPGARGPGAGLAGQFAGMQV</sequence>
<evidence type="ECO:0000256" key="2">
    <source>
        <dbReference type="ARBA" id="ARBA00004125"/>
    </source>
</evidence>
<dbReference type="CDD" id="cd16978">
    <property type="entry name" value="VHS_HSE1"/>
    <property type="match status" value="1"/>
</dbReference>
<evidence type="ECO:0000256" key="1">
    <source>
        <dbReference type="ARBA" id="ARBA00002654"/>
    </source>
</evidence>
<evidence type="ECO:0000256" key="7">
    <source>
        <dbReference type="ARBA" id="ARBA00022448"/>
    </source>
</evidence>
<dbReference type="GO" id="GO:0010008">
    <property type="term" value="C:endosome membrane"/>
    <property type="evidence" value="ECO:0007669"/>
    <property type="project" value="UniProtKB-SubCell"/>
</dbReference>
<feature type="domain" description="SH3" evidence="13">
    <location>
        <begin position="260"/>
        <end position="319"/>
    </location>
</feature>
<keyword evidence="9" id="KW-0653">Protein transport</keyword>
<dbReference type="InterPro" id="IPR036028">
    <property type="entry name" value="SH3-like_dom_sf"/>
</dbReference>
<evidence type="ECO:0000256" key="12">
    <source>
        <dbReference type="SAM" id="MobiDB-lite"/>
    </source>
</evidence>
<evidence type="ECO:0000313" key="15">
    <source>
        <dbReference type="EMBL" id="KAJ7327600.1"/>
    </source>
</evidence>
<dbReference type="SUPFAM" id="SSF89009">
    <property type="entry name" value="GAT-like domain"/>
    <property type="match status" value="1"/>
</dbReference>
<dbReference type="PROSITE" id="PS50179">
    <property type="entry name" value="VHS"/>
    <property type="match status" value="1"/>
</dbReference>
<evidence type="ECO:0000256" key="9">
    <source>
        <dbReference type="ARBA" id="ARBA00022927"/>
    </source>
</evidence>
<dbReference type="InterPro" id="IPR001452">
    <property type="entry name" value="SH3_domain"/>
</dbReference>
<dbReference type="CDD" id="cd21386">
    <property type="entry name" value="GAT_Hse1"/>
    <property type="match status" value="1"/>
</dbReference>
<dbReference type="GO" id="GO:0035091">
    <property type="term" value="F:phosphatidylinositol binding"/>
    <property type="evidence" value="ECO:0007669"/>
    <property type="project" value="InterPro"/>
</dbReference>
<dbReference type="InterPro" id="IPR004152">
    <property type="entry name" value="GAT_dom"/>
</dbReference>
<comment type="subcellular location">
    <subcellularLocation>
        <location evidence="2">Endosome membrane</location>
        <topology evidence="2">Peripheral membrane protein</topology>
        <orientation evidence="2">Cytoplasmic side</orientation>
    </subcellularLocation>
</comment>
<feature type="compositionally biased region" description="Low complexity" evidence="12">
    <location>
        <begin position="855"/>
        <end position="869"/>
    </location>
</feature>
<feature type="compositionally biased region" description="Gly residues" evidence="12">
    <location>
        <begin position="463"/>
        <end position="473"/>
    </location>
</feature>
<keyword evidence="8" id="KW-0967">Endosome</keyword>
<keyword evidence="16" id="KW-1185">Reference proteome</keyword>
<feature type="compositionally biased region" description="Low complexity" evidence="12">
    <location>
        <begin position="676"/>
        <end position="737"/>
    </location>
</feature>
<feature type="region of interest" description="Disordered" evidence="12">
    <location>
        <begin position="676"/>
        <end position="841"/>
    </location>
</feature>
<feature type="region of interest" description="Disordered" evidence="12">
    <location>
        <begin position="457"/>
        <end position="617"/>
    </location>
</feature>
<dbReference type="PROSITE" id="PS50002">
    <property type="entry name" value="SH3"/>
    <property type="match status" value="1"/>
</dbReference>
<dbReference type="InterPro" id="IPR002014">
    <property type="entry name" value="VHS_dom"/>
</dbReference>
<dbReference type="GO" id="GO:0033565">
    <property type="term" value="C:ESCRT-0 complex"/>
    <property type="evidence" value="ECO:0007669"/>
    <property type="project" value="TreeGrafter"/>
</dbReference>
<dbReference type="EMBL" id="JARIHO010000041">
    <property type="protein sequence ID" value="KAJ7327600.1"/>
    <property type="molecule type" value="Genomic_DNA"/>
</dbReference>
<comment type="function">
    <text evidence="1">Component of the ESCRT-0 complex which is the sorting receptor for ubiquitinated cargo proteins at the multivesicular body (MVB).</text>
</comment>
<evidence type="ECO:0000256" key="3">
    <source>
        <dbReference type="ARBA" id="ARBA00009666"/>
    </source>
</evidence>
<dbReference type="SUPFAM" id="SSF48464">
    <property type="entry name" value="ENTH/VHS domain"/>
    <property type="match status" value="1"/>
</dbReference>
<keyword evidence="6 11" id="KW-0728">SH3 domain</keyword>
<comment type="caution">
    <text evidence="15">The sequence shown here is derived from an EMBL/GenBank/DDBJ whole genome shotgun (WGS) entry which is preliminary data.</text>
</comment>
<evidence type="ECO:0000256" key="8">
    <source>
        <dbReference type="ARBA" id="ARBA00022753"/>
    </source>
</evidence>
<evidence type="ECO:0000313" key="16">
    <source>
        <dbReference type="Proteomes" id="UP001218218"/>
    </source>
</evidence>
<evidence type="ECO:0000256" key="10">
    <source>
        <dbReference type="ARBA" id="ARBA00023136"/>
    </source>
</evidence>
<accession>A0AAD6ZLJ7</accession>
<keyword evidence="10" id="KW-0472">Membrane</keyword>
<dbReference type="Gene3D" id="1.25.40.90">
    <property type="match status" value="1"/>
</dbReference>
<dbReference type="GO" id="GO:0043130">
    <property type="term" value="F:ubiquitin binding"/>
    <property type="evidence" value="ECO:0007669"/>
    <property type="project" value="InterPro"/>
</dbReference>
<protein>
    <recommendedName>
        <fullName evidence="4">Class E vacuolar protein-sorting machinery protein HSE1</fullName>
    </recommendedName>
    <alternativeName>
        <fullName evidence="5">Class E vacuolar protein-sorting machinery protein hse1</fullName>
    </alternativeName>
</protein>
<feature type="domain" description="VHS" evidence="14">
    <location>
        <begin position="17"/>
        <end position="147"/>
    </location>
</feature>
<dbReference type="Pfam" id="PF03127">
    <property type="entry name" value="GAT"/>
    <property type="match status" value="1"/>
</dbReference>
<dbReference type="InterPro" id="IPR008942">
    <property type="entry name" value="ENTH_VHS"/>
</dbReference>
<feature type="compositionally biased region" description="Low complexity" evidence="12">
    <location>
        <begin position="827"/>
        <end position="841"/>
    </location>
</feature>
<dbReference type="PANTHER" id="PTHR45929">
    <property type="entry name" value="JAK PATHWAY SIGNAL TRANSDUCTION ADAPTOR MOLECULE"/>
    <property type="match status" value="1"/>
</dbReference>
<dbReference type="Gene3D" id="2.30.30.40">
    <property type="entry name" value="SH3 Domains"/>
    <property type="match status" value="1"/>
</dbReference>
<reference evidence="15" key="1">
    <citation type="submission" date="2023-03" db="EMBL/GenBank/DDBJ databases">
        <title>Massive genome expansion in bonnet fungi (Mycena s.s.) driven by repeated elements and novel gene families across ecological guilds.</title>
        <authorList>
            <consortium name="Lawrence Berkeley National Laboratory"/>
            <person name="Harder C.B."/>
            <person name="Miyauchi S."/>
            <person name="Viragh M."/>
            <person name="Kuo A."/>
            <person name="Thoen E."/>
            <person name="Andreopoulos B."/>
            <person name="Lu D."/>
            <person name="Skrede I."/>
            <person name="Drula E."/>
            <person name="Henrissat B."/>
            <person name="Morin E."/>
            <person name="Kohler A."/>
            <person name="Barry K."/>
            <person name="LaButti K."/>
            <person name="Morin E."/>
            <person name="Salamov A."/>
            <person name="Lipzen A."/>
            <person name="Mereny Z."/>
            <person name="Hegedus B."/>
            <person name="Baldrian P."/>
            <person name="Stursova M."/>
            <person name="Weitz H."/>
            <person name="Taylor A."/>
            <person name="Grigoriev I.V."/>
            <person name="Nagy L.G."/>
            <person name="Martin F."/>
            <person name="Kauserud H."/>
        </authorList>
    </citation>
    <scope>NUCLEOTIDE SEQUENCE</scope>
    <source>
        <strain evidence="15">CBHHK002</strain>
    </source>
</reference>
<evidence type="ECO:0000256" key="11">
    <source>
        <dbReference type="PROSITE-ProRule" id="PRU00192"/>
    </source>
</evidence>
<organism evidence="15 16">
    <name type="scientific">Mycena albidolilacea</name>
    <dbReference type="NCBI Taxonomy" id="1033008"/>
    <lineage>
        <taxon>Eukaryota</taxon>
        <taxon>Fungi</taxon>
        <taxon>Dikarya</taxon>
        <taxon>Basidiomycota</taxon>
        <taxon>Agaricomycotina</taxon>
        <taxon>Agaricomycetes</taxon>
        <taxon>Agaricomycetidae</taxon>
        <taxon>Agaricales</taxon>
        <taxon>Marasmiineae</taxon>
        <taxon>Mycenaceae</taxon>
        <taxon>Mycena</taxon>
    </lineage>
</organism>
<comment type="similarity">
    <text evidence="3">Belongs to the STAM family.</text>
</comment>
<name>A0AAD6ZLJ7_9AGAR</name>
<dbReference type="AlphaFoldDB" id="A0AAD6ZLJ7"/>
<evidence type="ECO:0000256" key="6">
    <source>
        <dbReference type="ARBA" id="ARBA00022443"/>
    </source>
</evidence>
<evidence type="ECO:0000256" key="5">
    <source>
        <dbReference type="ARBA" id="ARBA00018978"/>
    </source>
</evidence>